<dbReference type="AlphaFoldDB" id="A0A7E5W645"/>
<evidence type="ECO:0000256" key="5">
    <source>
        <dbReference type="ARBA" id="ARBA00022989"/>
    </source>
</evidence>
<comment type="similarity">
    <text evidence="2 11">Belongs to the G-protein coupled receptor 1 family.</text>
</comment>
<feature type="transmembrane region" description="Helical" evidence="12">
    <location>
        <begin position="114"/>
        <end position="134"/>
    </location>
</feature>
<evidence type="ECO:0000256" key="1">
    <source>
        <dbReference type="ARBA" id="ARBA00004651"/>
    </source>
</evidence>
<evidence type="ECO:0000259" key="13">
    <source>
        <dbReference type="PROSITE" id="PS50262"/>
    </source>
</evidence>
<evidence type="ECO:0000313" key="15">
    <source>
        <dbReference type="RefSeq" id="XP_026736109.1"/>
    </source>
</evidence>
<gene>
    <name evidence="15 16" type="primary">LOC113499724</name>
</gene>
<dbReference type="CDD" id="cd00637">
    <property type="entry name" value="7tm_classA_rhodopsin-like"/>
    <property type="match status" value="1"/>
</dbReference>
<dbReference type="GeneID" id="113499724"/>
<feature type="transmembrane region" description="Helical" evidence="12">
    <location>
        <begin position="197"/>
        <end position="221"/>
    </location>
</feature>
<keyword evidence="8 11" id="KW-0675">Receptor</keyword>
<dbReference type="GO" id="GO:0007189">
    <property type="term" value="P:adenylate cyclase-activating G protein-coupled receptor signaling pathway"/>
    <property type="evidence" value="ECO:0007669"/>
    <property type="project" value="TreeGrafter"/>
</dbReference>
<dbReference type="InterPro" id="IPR008365">
    <property type="entry name" value="Prostanoid_rcpt"/>
</dbReference>
<dbReference type="PANTHER" id="PTHR11866">
    <property type="entry name" value="G-PROTEIN COUPLED RECEPTOR FAMILY 1 MEMBER"/>
    <property type="match status" value="1"/>
</dbReference>
<evidence type="ECO:0000256" key="2">
    <source>
        <dbReference type="ARBA" id="ARBA00010663"/>
    </source>
</evidence>
<keyword evidence="7 12" id="KW-0472">Membrane</keyword>
<dbReference type="OrthoDB" id="5959154at2759"/>
<dbReference type="KEGG" id="tnl:113499724"/>
<dbReference type="RefSeq" id="XP_026736109.1">
    <property type="nucleotide sequence ID" value="XM_026880308.1"/>
</dbReference>
<keyword evidence="4 11" id="KW-0812">Transmembrane</keyword>
<keyword evidence="3" id="KW-1003">Cell membrane</keyword>
<name>A0A7E5W645_TRINI</name>
<proteinExistence type="inferred from homology"/>
<keyword evidence="5 12" id="KW-1133">Transmembrane helix</keyword>
<dbReference type="GO" id="GO:0005886">
    <property type="term" value="C:plasma membrane"/>
    <property type="evidence" value="ECO:0007669"/>
    <property type="project" value="UniProtKB-SubCell"/>
</dbReference>
<organism evidence="14 15">
    <name type="scientific">Trichoplusia ni</name>
    <name type="common">Cabbage looper</name>
    <dbReference type="NCBI Taxonomy" id="7111"/>
    <lineage>
        <taxon>Eukaryota</taxon>
        <taxon>Metazoa</taxon>
        <taxon>Ecdysozoa</taxon>
        <taxon>Arthropoda</taxon>
        <taxon>Hexapoda</taxon>
        <taxon>Insecta</taxon>
        <taxon>Pterygota</taxon>
        <taxon>Neoptera</taxon>
        <taxon>Endopterygota</taxon>
        <taxon>Lepidoptera</taxon>
        <taxon>Glossata</taxon>
        <taxon>Ditrysia</taxon>
        <taxon>Noctuoidea</taxon>
        <taxon>Noctuidae</taxon>
        <taxon>Plusiinae</taxon>
        <taxon>Trichoplusia</taxon>
    </lineage>
</organism>
<evidence type="ECO:0000256" key="10">
    <source>
        <dbReference type="ARBA" id="ARBA00023224"/>
    </source>
</evidence>
<dbReference type="Gene3D" id="1.20.1070.10">
    <property type="entry name" value="Rhodopsin 7-helix transmembrane proteins"/>
    <property type="match status" value="1"/>
</dbReference>
<dbReference type="RefSeq" id="XP_026736110.1">
    <property type="nucleotide sequence ID" value="XM_026880309.1"/>
</dbReference>
<dbReference type="GO" id="GO:0007204">
    <property type="term" value="P:positive regulation of cytosolic calcium ion concentration"/>
    <property type="evidence" value="ECO:0007669"/>
    <property type="project" value="TreeGrafter"/>
</dbReference>
<sequence>MDFNSTLTSLVNATEMLNMTGVGAHAPPARHLSKVVSVLVKVVYAIGIVGNAAAIIALRRGERRVRNRKHLLLLTSLAANDLVALMGMMCAMLVGEHVAGVRTTRAYCATRVVLRVFGIGSVCIAVTMALERYLALTRPFLYQKQVTYYVIRTALLVSWFWAACLTCAPILGLGLYYDERSLQCTRYRNAETPTDLVYAAFYVAFGTVLCMVLVYCNLAVIRALYAITAPRGSQPVVRRVSKSSASRQRQRSVHSAGAGAAAQPPLHNAATAEEVAFSRLMATLSVLFMICWMPQMLTSALYLGLGPSAWARLAPLANLSDVLMLLNYVLNPILYVLMRQRRRLSLTNLCHSIAHCFKRSHKTSTESMSMKTSCCPQETLVVSDSSGAAAELRPLRPALSAHPSAHTLRIDD</sequence>
<dbReference type="PRINTS" id="PR00237">
    <property type="entry name" value="GPCRRHODOPSN"/>
</dbReference>
<evidence type="ECO:0000256" key="3">
    <source>
        <dbReference type="ARBA" id="ARBA00022475"/>
    </source>
</evidence>
<dbReference type="InterPro" id="IPR017452">
    <property type="entry name" value="GPCR_Rhodpsn_7TM"/>
</dbReference>
<evidence type="ECO:0000256" key="8">
    <source>
        <dbReference type="ARBA" id="ARBA00023170"/>
    </source>
</evidence>
<feature type="transmembrane region" description="Helical" evidence="12">
    <location>
        <begin position="317"/>
        <end position="337"/>
    </location>
</feature>
<dbReference type="InterPro" id="IPR000276">
    <property type="entry name" value="GPCR_Rhodpsn"/>
</dbReference>
<keyword evidence="6 11" id="KW-0297">G-protein coupled receptor</keyword>
<feature type="transmembrane region" description="Helical" evidence="12">
    <location>
        <begin position="38"/>
        <end position="58"/>
    </location>
</feature>
<dbReference type="PROSITE" id="PS00237">
    <property type="entry name" value="G_PROTEIN_RECEP_F1_1"/>
    <property type="match status" value="1"/>
</dbReference>
<feature type="transmembrane region" description="Helical" evidence="12">
    <location>
        <begin position="155"/>
        <end position="177"/>
    </location>
</feature>
<evidence type="ECO:0000256" key="12">
    <source>
        <dbReference type="SAM" id="Phobius"/>
    </source>
</evidence>
<dbReference type="GO" id="GO:0004930">
    <property type="term" value="F:G protein-coupled receptor activity"/>
    <property type="evidence" value="ECO:0007669"/>
    <property type="project" value="UniProtKB-KW"/>
</dbReference>
<protein>
    <submittedName>
        <fullName evidence="15 16">Prostacyclin receptor</fullName>
    </submittedName>
</protein>
<keyword evidence="14" id="KW-1185">Reference proteome</keyword>
<reference evidence="15 16" key="1">
    <citation type="submission" date="2025-04" db="UniProtKB">
        <authorList>
            <consortium name="RefSeq"/>
        </authorList>
    </citation>
    <scope>IDENTIFICATION</scope>
</reference>
<keyword evidence="9" id="KW-0325">Glycoprotein</keyword>
<dbReference type="Pfam" id="PF00001">
    <property type="entry name" value="7tm_1"/>
    <property type="match status" value="1"/>
</dbReference>
<dbReference type="Proteomes" id="UP000322000">
    <property type="component" value="Chromosome 12"/>
</dbReference>
<evidence type="ECO:0000256" key="9">
    <source>
        <dbReference type="ARBA" id="ARBA00023180"/>
    </source>
</evidence>
<accession>A0A7E5W645</accession>
<keyword evidence="10 11" id="KW-0807">Transducer</keyword>
<evidence type="ECO:0000256" key="7">
    <source>
        <dbReference type="ARBA" id="ARBA00023136"/>
    </source>
</evidence>
<dbReference type="PANTHER" id="PTHR11866:SF16">
    <property type="entry name" value="PROSTAGLANDIN E2 RECEPTOR EP4 SUBTYPE-LIKE PROTEIN"/>
    <property type="match status" value="1"/>
</dbReference>
<dbReference type="SUPFAM" id="SSF81321">
    <property type="entry name" value="Family A G protein-coupled receptor-like"/>
    <property type="match status" value="1"/>
</dbReference>
<evidence type="ECO:0000313" key="14">
    <source>
        <dbReference type="Proteomes" id="UP000322000"/>
    </source>
</evidence>
<evidence type="ECO:0000256" key="11">
    <source>
        <dbReference type="RuleBase" id="RU000688"/>
    </source>
</evidence>
<evidence type="ECO:0000313" key="16">
    <source>
        <dbReference type="RefSeq" id="XP_026736110.1"/>
    </source>
</evidence>
<comment type="subcellular location">
    <subcellularLocation>
        <location evidence="1">Cell membrane</location>
        <topology evidence="1">Multi-pass membrane protein</topology>
    </subcellularLocation>
</comment>
<dbReference type="PROSITE" id="PS50262">
    <property type="entry name" value="G_PROTEIN_RECEP_F1_2"/>
    <property type="match status" value="1"/>
</dbReference>
<evidence type="ECO:0000256" key="4">
    <source>
        <dbReference type="ARBA" id="ARBA00022692"/>
    </source>
</evidence>
<feature type="transmembrane region" description="Helical" evidence="12">
    <location>
        <begin position="286"/>
        <end position="305"/>
    </location>
</feature>
<evidence type="ECO:0000256" key="6">
    <source>
        <dbReference type="ARBA" id="ARBA00023040"/>
    </source>
</evidence>
<feature type="domain" description="G-protein coupled receptors family 1 profile" evidence="13">
    <location>
        <begin position="50"/>
        <end position="335"/>
    </location>
</feature>
<feature type="transmembrane region" description="Helical" evidence="12">
    <location>
        <begin position="70"/>
        <end position="94"/>
    </location>
</feature>